<sequence length="38" mass="4119">MATCGYLNAELRLGSGALNAISNKNRLGLARMERTPRV</sequence>
<dbReference type="EMBL" id="CADCTR010001314">
    <property type="protein sequence ID" value="CAA9290683.1"/>
    <property type="molecule type" value="Genomic_DNA"/>
</dbReference>
<organism evidence="1">
    <name type="scientific">uncultured Chloroflexia bacterium</name>
    <dbReference type="NCBI Taxonomy" id="1672391"/>
    <lineage>
        <taxon>Bacteria</taxon>
        <taxon>Bacillati</taxon>
        <taxon>Chloroflexota</taxon>
        <taxon>Chloroflexia</taxon>
        <taxon>environmental samples</taxon>
    </lineage>
</organism>
<proteinExistence type="predicted"/>
<accession>A0A6J4JYL5</accession>
<evidence type="ECO:0000313" key="1">
    <source>
        <dbReference type="EMBL" id="CAA9290683.1"/>
    </source>
</evidence>
<reference evidence="1" key="1">
    <citation type="submission" date="2020-02" db="EMBL/GenBank/DDBJ databases">
        <authorList>
            <person name="Meier V. D."/>
        </authorList>
    </citation>
    <scope>NUCLEOTIDE SEQUENCE</scope>
    <source>
        <strain evidence="1">AVDCRST_MAG93</strain>
    </source>
</reference>
<dbReference type="AlphaFoldDB" id="A0A6J4JYL5"/>
<name>A0A6J4JYL5_9CHLR</name>
<protein>
    <submittedName>
        <fullName evidence="1">Uncharacterized protein</fullName>
    </submittedName>
</protein>
<gene>
    <name evidence="1" type="ORF">AVDCRST_MAG93-3867</name>
</gene>